<organism evidence="2 3">
    <name type="scientific">Streptomyces endophyticus</name>
    <dbReference type="NCBI Taxonomy" id="714166"/>
    <lineage>
        <taxon>Bacteria</taxon>
        <taxon>Bacillati</taxon>
        <taxon>Actinomycetota</taxon>
        <taxon>Actinomycetes</taxon>
        <taxon>Kitasatosporales</taxon>
        <taxon>Streptomycetaceae</taxon>
        <taxon>Streptomyces</taxon>
    </lineage>
</organism>
<feature type="transmembrane region" description="Helical" evidence="1">
    <location>
        <begin position="28"/>
        <end position="46"/>
    </location>
</feature>
<gene>
    <name evidence="2" type="ORF">OKJ99_05730</name>
</gene>
<protein>
    <recommendedName>
        <fullName evidence="4">Integral membrane protein</fullName>
    </recommendedName>
</protein>
<sequence length="436" mass="47432">MTTTAFVRGAARGATALRGGRFWRPTPFFVFGGLFWLLLTLAYWWVPMAYDYGLHAAMIERLKVSLLHPRHPLVDLPGAGSPYLLSPYAMVEGAFARATGLTGWEVMKLAGPANLLVLLTGLNRFVRTLTTRQWAPVLALLTLTLLWGTSSDWRTEPLALRSLTIDLGYPSTFAIGLAFWVWAGAWRLRREGARWAVAGVAVVGLVGLWPESDPASPHFPWLALIGLPPLWLRRRRDPKDPLALLCAAGIAALAYAALIHPSAYGAATLLTVVPLQLALAIALAAPRPWPRKRRALGALAATGAALGFLATALDPPPSWPAYTWAAQHIPPGDTVITSGYRPIRALPGYGPTLVAPARPDPVVDRADLDRRRAAVRAYLSPTSTRAERQAVTDRYRVHWLLLDRGERLPPEAVLVAWSPRTGEVLARVNGGTSRPG</sequence>
<evidence type="ECO:0000313" key="3">
    <source>
        <dbReference type="Proteomes" id="UP001354931"/>
    </source>
</evidence>
<dbReference type="EMBL" id="JAOZYC010000026">
    <property type="protein sequence ID" value="MEB8337014.1"/>
    <property type="molecule type" value="Genomic_DNA"/>
</dbReference>
<keyword evidence="1" id="KW-1133">Transmembrane helix</keyword>
<feature type="transmembrane region" description="Helical" evidence="1">
    <location>
        <begin position="109"/>
        <end position="126"/>
    </location>
</feature>
<dbReference type="RefSeq" id="WP_326014651.1">
    <property type="nucleotide sequence ID" value="NZ_JAOZYC010000026.1"/>
</dbReference>
<accession>A0ABU6EZ34</accession>
<evidence type="ECO:0000256" key="1">
    <source>
        <dbReference type="SAM" id="Phobius"/>
    </source>
</evidence>
<feature type="transmembrane region" description="Helical" evidence="1">
    <location>
        <begin position="133"/>
        <end position="149"/>
    </location>
</feature>
<evidence type="ECO:0008006" key="4">
    <source>
        <dbReference type="Google" id="ProtNLM"/>
    </source>
</evidence>
<proteinExistence type="predicted"/>
<feature type="transmembrane region" description="Helical" evidence="1">
    <location>
        <begin position="169"/>
        <end position="186"/>
    </location>
</feature>
<feature type="transmembrane region" description="Helical" evidence="1">
    <location>
        <begin position="264"/>
        <end position="283"/>
    </location>
</feature>
<name>A0ABU6EZ34_9ACTN</name>
<keyword evidence="1" id="KW-0472">Membrane</keyword>
<evidence type="ECO:0000313" key="2">
    <source>
        <dbReference type="EMBL" id="MEB8337014.1"/>
    </source>
</evidence>
<dbReference type="Proteomes" id="UP001354931">
    <property type="component" value="Unassembled WGS sequence"/>
</dbReference>
<feature type="transmembrane region" description="Helical" evidence="1">
    <location>
        <begin position="241"/>
        <end position="258"/>
    </location>
</feature>
<keyword evidence="3" id="KW-1185">Reference proteome</keyword>
<comment type="caution">
    <text evidence="2">The sequence shown here is derived from an EMBL/GenBank/DDBJ whole genome shotgun (WGS) entry which is preliminary data.</text>
</comment>
<reference evidence="2 3" key="1">
    <citation type="submission" date="2022-10" db="EMBL/GenBank/DDBJ databases">
        <authorList>
            <person name="Xie J."/>
            <person name="Shen N."/>
        </authorList>
    </citation>
    <scope>NUCLEOTIDE SEQUENCE [LARGE SCALE GENOMIC DNA]</scope>
    <source>
        <strain evidence="2 3">YIM65594</strain>
    </source>
</reference>
<keyword evidence="1" id="KW-0812">Transmembrane</keyword>